<accession>H3ZH15</accession>
<comment type="caution">
    <text evidence="2">The sequence shown here is derived from an EMBL/GenBank/DDBJ whole genome shotgun (WGS) entry which is preliminary data.</text>
</comment>
<dbReference type="PATRIC" id="fig|1129374.4.peg.2645"/>
<dbReference type="PIRSF" id="PIRSF004923">
    <property type="entry name" value="RseC"/>
    <property type="match status" value="1"/>
</dbReference>
<dbReference type="eggNOG" id="COG3086">
    <property type="taxonomic scope" value="Bacteria"/>
</dbReference>
<keyword evidence="1" id="KW-1133">Transmembrane helix</keyword>
<dbReference type="EMBL" id="AHTH01000045">
    <property type="protein sequence ID" value="EHR40155.1"/>
    <property type="molecule type" value="Genomic_DNA"/>
</dbReference>
<feature type="transmembrane region" description="Helical" evidence="1">
    <location>
        <begin position="75"/>
        <end position="100"/>
    </location>
</feature>
<keyword evidence="1" id="KW-0472">Membrane</keyword>
<evidence type="ECO:0000313" key="2">
    <source>
        <dbReference type="EMBL" id="EHR40155.1"/>
    </source>
</evidence>
<name>H3ZH15_9ALTE</name>
<evidence type="ECO:0000313" key="3">
    <source>
        <dbReference type="Proteomes" id="UP000012046"/>
    </source>
</evidence>
<keyword evidence="3" id="KW-1185">Reference proteome</keyword>
<dbReference type="PANTHER" id="PTHR35867:SF1">
    <property type="entry name" value="PROTEIN RSEC"/>
    <property type="match status" value="1"/>
</dbReference>
<dbReference type="InterPro" id="IPR026268">
    <property type="entry name" value="RseC"/>
</dbReference>
<sequence>MQVDEIATVVATEQHGVWLTTTPAGSCNSCQVSGDCGTGIVAKTFTPRQQRFFVSTELKLLPGEQVRIGIAQQGLLLAALLVYLLPLALMLLSVTVLNVFWQVAEIWSLLLAVMAMALGFYLARRYDQRPGQSEQVQILEVLPQLALHRVQPD</sequence>
<keyword evidence="1" id="KW-0812">Transmembrane</keyword>
<proteinExistence type="predicted"/>
<dbReference type="RefSeq" id="WP_008951296.1">
    <property type="nucleotide sequence ID" value="NZ_AHTH01000045.1"/>
</dbReference>
<dbReference type="AlphaFoldDB" id="H3ZH15"/>
<evidence type="ECO:0000256" key="1">
    <source>
        <dbReference type="SAM" id="Phobius"/>
    </source>
</evidence>
<organism evidence="2 3">
    <name type="scientific">Alishewanella jeotgali KCTC 22429</name>
    <dbReference type="NCBI Taxonomy" id="1129374"/>
    <lineage>
        <taxon>Bacteria</taxon>
        <taxon>Pseudomonadati</taxon>
        <taxon>Pseudomonadota</taxon>
        <taxon>Gammaproteobacteria</taxon>
        <taxon>Alteromonadales</taxon>
        <taxon>Alteromonadaceae</taxon>
        <taxon>Alishewanella</taxon>
    </lineage>
</organism>
<dbReference type="Pfam" id="PF04246">
    <property type="entry name" value="RseC_MucC"/>
    <property type="match status" value="1"/>
</dbReference>
<dbReference type="InterPro" id="IPR007359">
    <property type="entry name" value="SigmaE_reg_RseC_MucC"/>
</dbReference>
<gene>
    <name evidence="2" type="ORF">AJE_13325</name>
</gene>
<feature type="transmembrane region" description="Helical" evidence="1">
    <location>
        <begin position="106"/>
        <end position="123"/>
    </location>
</feature>
<dbReference type="STRING" id="1129374.AJE_13325"/>
<protein>
    <submittedName>
        <fullName evidence="2">Sigma E positive regulator RseC/MucC</fullName>
    </submittedName>
</protein>
<dbReference type="Proteomes" id="UP000012046">
    <property type="component" value="Unassembled WGS sequence"/>
</dbReference>
<dbReference type="PANTHER" id="PTHR35867">
    <property type="entry name" value="PROTEIN RSEC"/>
    <property type="match status" value="1"/>
</dbReference>
<reference evidence="2 3" key="1">
    <citation type="journal article" date="2012" name="J. Bacteriol.">
        <title>Genome Sequence of Extracellular-Protease-Producing Alishewanella jeotgali Isolated from Traditional Korean Fermented Seafood.</title>
        <authorList>
            <person name="Jung J."/>
            <person name="Chun J."/>
            <person name="Park W."/>
        </authorList>
    </citation>
    <scope>NUCLEOTIDE SEQUENCE [LARGE SCALE GENOMIC DNA]</scope>
    <source>
        <strain evidence="2 3">KCTC 22429</strain>
    </source>
</reference>